<keyword evidence="4" id="KW-1185">Reference proteome</keyword>
<keyword evidence="2" id="KW-1133">Transmembrane helix</keyword>
<dbReference type="EMBL" id="LHQQ01000149">
    <property type="protein sequence ID" value="KOS40875.1"/>
    <property type="molecule type" value="Genomic_DNA"/>
</dbReference>
<keyword evidence="2" id="KW-0812">Transmembrane</keyword>
<evidence type="ECO:0000256" key="2">
    <source>
        <dbReference type="SAM" id="Phobius"/>
    </source>
</evidence>
<dbReference type="AlphaFoldDB" id="A0A0M9WDQ9"/>
<name>A0A0M9WDQ9_9EURO</name>
<keyword evidence="2" id="KW-0472">Membrane</keyword>
<dbReference type="Proteomes" id="UP000037696">
    <property type="component" value="Unassembled WGS sequence"/>
</dbReference>
<feature type="region of interest" description="Disordered" evidence="1">
    <location>
        <begin position="51"/>
        <end position="82"/>
    </location>
</feature>
<evidence type="ECO:0000256" key="1">
    <source>
        <dbReference type="SAM" id="MobiDB-lite"/>
    </source>
</evidence>
<protein>
    <submittedName>
        <fullName evidence="3">Uncharacterized protein</fullName>
    </submittedName>
</protein>
<gene>
    <name evidence="3" type="ORF">ACN38_g8272</name>
</gene>
<reference evidence="3 4" key="1">
    <citation type="submission" date="2015-08" db="EMBL/GenBank/DDBJ databases">
        <title>Genome sequencing of Penicillium nordicum.</title>
        <authorList>
            <person name="Nguyen H.D."/>
            <person name="Seifert K.A."/>
        </authorList>
    </citation>
    <scope>NUCLEOTIDE SEQUENCE [LARGE SCALE GENOMIC DNA]</scope>
    <source>
        <strain evidence="3 4">DAOMC 185683</strain>
    </source>
</reference>
<comment type="caution">
    <text evidence="3">The sequence shown here is derived from an EMBL/GenBank/DDBJ whole genome shotgun (WGS) entry which is preliminary data.</text>
</comment>
<proteinExistence type="predicted"/>
<organism evidence="3 4">
    <name type="scientific">Penicillium nordicum</name>
    <dbReference type="NCBI Taxonomy" id="229535"/>
    <lineage>
        <taxon>Eukaryota</taxon>
        <taxon>Fungi</taxon>
        <taxon>Dikarya</taxon>
        <taxon>Ascomycota</taxon>
        <taxon>Pezizomycotina</taxon>
        <taxon>Eurotiomycetes</taxon>
        <taxon>Eurotiomycetidae</taxon>
        <taxon>Eurotiales</taxon>
        <taxon>Aspergillaceae</taxon>
        <taxon>Penicillium</taxon>
    </lineage>
</organism>
<feature type="transmembrane region" description="Helical" evidence="2">
    <location>
        <begin position="85"/>
        <end position="105"/>
    </location>
</feature>
<feature type="compositionally biased region" description="Basic and acidic residues" evidence="1">
    <location>
        <begin position="51"/>
        <end position="65"/>
    </location>
</feature>
<sequence length="124" mass="14220">MEKVGKYPAPSTEKKLFKRTFFFLSVRSERHKAGGVTCLFEGGEEGGWEVKQKAAEPTDVEASHPKKEKKKKREKEKKKKKKKKLYLPDYIMGFTIISVLLFFLYKSAYCVLLVQGDLPDPCSP</sequence>
<accession>A0A0M9WDQ9</accession>
<evidence type="ECO:0000313" key="4">
    <source>
        <dbReference type="Proteomes" id="UP000037696"/>
    </source>
</evidence>
<feature type="compositionally biased region" description="Basic residues" evidence="1">
    <location>
        <begin position="66"/>
        <end position="82"/>
    </location>
</feature>
<evidence type="ECO:0000313" key="3">
    <source>
        <dbReference type="EMBL" id="KOS40875.1"/>
    </source>
</evidence>